<reference evidence="3 4" key="1">
    <citation type="submission" date="2017-01" db="EMBL/GenBank/DDBJ databases">
        <title>Genome Sequencing of a Marine Spirillum, Oceanospirillum multiglobuliferum ATCC 33336, from Japan.</title>
        <authorList>
            <person name="Carney J.G."/>
            <person name="Trachtenberg A.M."/>
            <person name="Rheaume B.A."/>
            <person name="Linnane J.D."/>
            <person name="Pitts N.L."/>
            <person name="Mykles D.L."/>
            <person name="Maclea K.S."/>
        </authorList>
    </citation>
    <scope>NUCLEOTIDE SEQUENCE [LARGE SCALE GENOMIC DNA]</scope>
    <source>
        <strain evidence="3 4">ATCC 33336</strain>
    </source>
</reference>
<dbReference type="InterPro" id="IPR013976">
    <property type="entry name" value="HDOD"/>
</dbReference>
<organism evidence="3 4">
    <name type="scientific">Oceanospirillum multiglobuliferum</name>
    <dbReference type="NCBI Taxonomy" id="64969"/>
    <lineage>
        <taxon>Bacteria</taxon>
        <taxon>Pseudomonadati</taxon>
        <taxon>Pseudomonadota</taxon>
        <taxon>Gammaproteobacteria</taxon>
        <taxon>Oceanospirillales</taxon>
        <taxon>Oceanospirillaceae</taxon>
        <taxon>Oceanospirillum</taxon>
    </lineage>
</organism>
<protein>
    <recommendedName>
        <fullName evidence="5">HDOD domain-containing protein</fullName>
    </recommendedName>
</protein>
<evidence type="ECO:0000259" key="2">
    <source>
        <dbReference type="PROSITE" id="PS51833"/>
    </source>
</evidence>
<dbReference type="PANTHER" id="PTHR33525">
    <property type="match status" value="1"/>
</dbReference>
<evidence type="ECO:0008006" key="5">
    <source>
        <dbReference type="Google" id="ProtNLM"/>
    </source>
</evidence>
<evidence type="ECO:0000313" key="3">
    <source>
        <dbReference type="EMBL" id="OPX56336.1"/>
    </source>
</evidence>
<feature type="domain" description="Cyclic nucleotide-binding" evidence="1">
    <location>
        <begin position="17"/>
        <end position="113"/>
    </location>
</feature>
<comment type="caution">
    <text evidence="3">The sequence shown here is derived from an EMBL/GenBank/DDBJ whole genome shotgun (WGS) entry which is preliminary data.</text>
</comment>
<dbReference type="RefSeq" id="WP_078744170.1">
    <property type="nucleotide sequence ID" value="NZ_FUXG01000003.1"/>
</dbReference>
<dbReference type="InterPro" id="IPR018490">
    <property type="entry name" value="cNMP-bd_dom_sf"/>
</dbReference>
<dbReference type="Gene3D" id="1.10.3210.10">
    <property type="entry name" value="Hypothetical protein af1432"/>
    <property type="match status" value="1"/>
</dbReference>
<dbReference type="SUPFAM" id="SSF109604">
    <property type="entry name" value="HD-domain/PDEase-like"/>
    <property type="match status" value="1"/>
</dbReference>
<dbReference type="PANTHER" id="PTHR33525:SF3">
    <property type="entry name" value="RIBONUCLEASE Y"/>
    <property type="match status" value="1"/>
</dbReference>
<feature type="domain" description="HDOD" evidence="2">
    <location>
        <begin position="151"/>
        <end position="338"/>
    </location>
</feature>
<dbReference type="Pfam" id="PF08668">
    <property type="entry name" value="HDOD"/>
    <property type="match status" value="1"/>
</dbReference>
<accession>A0A1T4LWG6</accession>
<dbReference type="InterPro" id="IPR000595">
    <property type="entry name" value="cNMP-bd_dom"/>
</dbReference>
<dbReference type="STRING" id="64969.SAMN02745127_00557"/>
<evidence type="ECO:0000313" key="4">
    <source>
        <dbReference type="Proteomes" id="UP000191418"/>
    </source>
</evidence>
<dbReference type="InterPro" id="IPR052340">
    <property type="entry name" value="RNase_Y/CdgJ"/>
</dbReference>
<dbReference type="Gene3D" id="2.60.120.10">
    <property type="entry name" value="Jelly Rolls"/>
    <property type="match status" value="1"/>
</dbReference>
<name>A0A1T4LWG6_9GAMM</name>
<dbReference type="SUPFAM" id="SSF51206">
    <property type="entry name" value="cAMP-binding domain-like"/>
    <property type="match status" value="1"/>
</dbReference>
<dbReference type="AlphaFoldDB" id="A0A1T4LWG6"/>
<dbReference type="Proteomes" id="UP000191418">
    <property type="component" value="Unassembled WGS sequence"/>
</dbReference>
<dbReference type="OrthoDB" id="598113at2"/>
<dbReference type="PROSITE" id="PS50042">
    <property type="entry name" value="CNMP_BINDING_3"/>
    <property type="match status" value="1"/>
</dbReference>
<gene>
    <name evidence="3" type="ORF">BTE48_05035</name>
</gene>
<dbReference type="PROSITE" id="PS51833">
    <property type="entry name" value="HDOD"/>
    <property type="match status" value="1"/>
</dbReference>
<keyword evidence="4" id="KW-1185">Reference proteome</keyword>
<evidence type="ECO:0000259" key="1">
    <source>
        <dbReference type="PROSITE" id="PS50042"/>
    </source>
</evidence>
<dbReference type="InterPro" id="IPR014710">
    <property type="entry name" value="RmlC-like_jellyroll"/>
</dbReference>
<sequence>MIDSLTIAPERLAVFSPFSRLADDQRILLSHQLARMNAAAGTLLVSFGDIPDYEIFLLKGSVQICSELNKTNVNAGDARSSLSLVNLRPSPVQIIAQTDIEYFLVNADLLQSLQSENITSDFNNPELMAGSSSHPVVLNFYKALMNNRLELPSLPEISQRISRIITDDSLHLDQIATLIASDAALSAKLLRLANSPMYRGKSSVSSVSDALNRMGINAVRHLVLAFALKDKLKSNSPWIKNRMLGCWKQGVQLAALCYVLAKTCTKIPPEEAMLAGLLHNVGELPLLQFAEHYPELEQDPDYLSQILSDARGQAGAMILHRWNLSIPLITAVQHVDSWFYEPNDPEPTIADILLLACLHSLHMADRAPWIPAINQVPAYQKIAPGQLSDSMTLKILDDAREQISEIRQLLSR</sequence>
<proteinExistence type="predicted"/>
<dbReference type="EMBL" id="MTSM01000004">
    <property type="protein sequence ID" value="OPX56336.1"/>
    <property type="molecule type" value="Genomic_DNA"/>
</dbReference>